<organism evidence="1 2">
    <name type="scientific">Bifidobacterium thermophilum</name>
    <dbReference type="NCBI Taxonomy" id="33905"/>
    <lineage>
        <taxon>Bacteria</taxon>
        <taxon>Bacillati</taxon>
        <taxon>Actinomycetota</taxon>
        <taxon>Actinomycetes</taxon>
        <taxon>Bifidobacteriales</taxon>
        <taxon>Bifidobacteriaceae</taxon>
        <taxon>Bifidobacterium</taxon>
    </lineage>
</organism>
<sequence>MGLTVAQQLESLQAVIANPDIDDYDIPNHYETYDIIDGQNKPTGQGRALWDRFQRHLKQGYRSLTQGERLFWLTGYTGDPQPDSTQLLDILKESRSRKIRKAAVTHYVNHQGGQGVTDDWRGTVADLLKTPGEPRAIIAPIADDKLMAGVCAHDAVASWMQAHPHACDETISQWLYGGDGINVAAVVNRLSEPTRLAGVDMQRVVDTVTYGQREATWAFAWKARFLSVRQLEILLDSGFADVEGMLINGGPYTDEQMDMFDRRDHEAVENALWPYRQEARKLSYERARHFADKDSRFAARIDKAINDETYEKLHLA</sequence>
<dbReference type="RefSeq" id="WP_168983994.1">
    <property type="nucleotide sequence ID" value="NZ_JABAGI010000003.1"/>
</dbReference>
<accession>A0A7X9RNG7</accession>
<dbReference type="Proteomes" id="UP000588369">
    <property type="component" value="Unassembled WGS sequence"/>
</dbReference>
<dbReference type="EMBL" id="JABAGI010000003">
    <property type="protein sequence ID" value="NME61894.1"/>
    <property type="molecule type" value="Genomic_DNA"/>
</dbReference>
<proteinExistence type="predicted"/>
<evidence type="ECO:0000313" key="1">
    <source>
        <dbReference type="EMBL" id="NME61894.1"/>
    </source>
</evidence>
<evidence type="ECO:0000313" key="2">
    <source>
        <dbReference type="Proteomes" id="UP000588369"/>
    </source>
</evidence>
<name>A0A7X9RNG7_9BIFI</name>
<protein>
    <submittedName>
        <fullName evidence="1">Uncharacterized protein</fullName>
    </submittedName>
</protein>
<dbReference type="AlphaFoldDB" id="A0A7X9RNG7"/>
<comment type="caution">
    <text evidence="1">The sequence shown here is derived from an EMBL/GenBank/DDBJ whole genome shotgun (WGS) entry which is preliminary data.</text>
</comment>
<reference evidence="1 2" key="1">
    <citation type="submission" date="2020-04" db="EMBL/GenBank/DDBJ databases">
        <authorList>
            <person name="Hitch T.C.A."/>
            <person name="Wylensek D."/>
            <person name="Clavel T."/>
        </authorList>
    </citation>
    <scope>NUCLEOTIDE SEQUENCE [LARGE SCALE GENOMIC DNA]</scope>
    <source>
        <strain evidence="1 2">BSM-130-P53-3C</strain>
    </source>
</reference>
<gene>
    <name evidence="1" type="ORF">HF844_03620</name>
</gene>